<dbReference type="Pfam" id="PF03459">
    <property type="entry name" value="TOBE"/>
    <property type="match status" value="1"/>
</dbReference>
<dbReference type="PROSITE" id="PS51866">
    <property type="entry name" value="MOP"/>
    <property type="match status" value="1"/>
</dbReference>
<dbReference type="PANTHER" id="PTHR43514">
    <property type="entry name" value="ABC TRANSPORTER I FAMILY MEMBER 10"/>
    <property type="match status" value="1"/>
</dbReference>
<keyword evidence="3 9" id="KW-0500">Molybdenum</keyword>
<dbReference type="EMBL" id="JACDXX010000004">
    <property type="protein sequence ID" value="MCB5409657.1"/>
    <property type="molecule type" value="Genomic_DNA"/>
</dbReference>
<feature type="domain" description="Mop" evidence="11">
    <location>
        <begin position="294"/>
        <end position="357"/>
    </location>
</feature>
<evidence type="ECO:0000259" key="10">
    <source>
        <dbReference type="PROSITE" id="PS50893"/>
    </source>
</evidence>
<dbReference type="GO" id="GO:0005524">
    <property type="term" value="F:ATP binding"/>
    <property type="evidence" value="ECO:0007669"/>
    <property type="project" value="UniProtKB-KW"/>
</dbReference>
<dbReference type="InterPro" id="IPR008995">
    <property type="entry name" value="Mo/tungstate-bd_C_term_dom"/>
</dbReference>
<keyword evidence="8" id="KW-0472">Membrane</keyword>
<dbReference type="InterPro" id="IPR017871">
    <property type="entry name" value="ABC_transporter-like_CS"/>
</dbReference>
<keyword evidence="4" id="KW-0997">Cell inner membrane</keyword>
<keyword evidence="6 12" id="KW-0067">ATP-binding</keyword>
<name>A0ABS8CJS7_9RHOB</name>
<dbReference type="SUPFAM" id="SSF52540">
    <property type="entry name" value="P-loop containing nucleoside triphosphate hydrolases"/>
    <property type="match status" value="1"/>
</dbReference>
<dbReference type="RefSeq" id="WP_226934558.1">
    <property type="nucleotide sequence ID" value="NZ_JACDXX010000004.1"/>
</dbReference>
<evidence type="ECO:0000256" key="4">
    <source>
        <dbReference type="ARBA" id="ARBA00022519"/>
    </source>
</evidence>
<evidence type="ECO:0000313" key="12">
    <source>
        <dbReference type="EMBL" id="MCB5409657.1"/>
    </source>
</evidence>
<dbReference type="InterPro" id="IPR005116">
    <property type="entry name" value="Transp-assoc_OB_typ1"/>
</dbReference>
<feature type="domain" description="ABC transporter" evidence="10">
    <location>
        <begin position="1"/>
        <end position="235"/>
    </location>
</feature>
<evidence type="ECO:0000256" key="3">
    <source>
        <dbReference type="ARBA" id="ARBA00022505"/>
    </source>
</evidence>
<sequence length="357" mass="37901">MTLDVQLRHRFGAFSLDLAFTAPPGVTALFGRSGAGKTTVVNAVAGLMRPDEGQISLNGQMLLNTRAGQFTPPHRRRIGYVFQEPRLFPHLSVKQNLLYGRWFARRRSPAPAADFGRVVELLGIAALLERRPMALSGGEKSRVALGRAILSAPQMLLMDEPLAALDEERKAGILPYLARLRDEFSLPILYVSHSATELAQLATTVVLIGAGRVIASGPTAEVLTAPATATGFGLSETAALIGVTVEAREADGLTRLRSAAGPLWLPGVEAGPGSVLQLRILARDVMLARSRPEGISALNILPVTVIDLTGAGDEVLVRMRLGGEVLLARITPRSARALQLSPGAPLYAVVKAVSLAP</sequence>
<dbReference type="InterPro" id="IPR003439">
    <property type="entry name" value="ABC_transporter-like_ATP-bd"/>
</dbReference>
<gene>
    <name evidence="12" type="primary">modC</name>
    <name evidence="12" type="ORF">H0485_06540</name>
</gene>
<reference evidence="12 13" key="1">
    <citation type="submission" date="2020-07" db="EMBL/GenBank/DDBJ databases">
        <title>Pseudogemmobacter sp. nov., isolated from poultry manure in Taiwan.</title>
        <authorList>
            <person name="Lin S.-Y."/>
            <person name="Tang Y.-S."/>
            <person name="Young C.-C."/>
        </authorList>
    </citation>
    <scope>NUCLEOTIDE SEQUENCE [LARGE SCALE GENOMIC DNA]</scope>
    <source>
        <strain evidence="12 13">CC-YST710</strain>
    </source>
</reference>
<dbReference type="Proteomes" id="UP001198571">
    <property type="component" value="Unassembled WGS sequence"/>
</dbReference>
<dbReference type="PROSITE" id="PS00211">
    <property type="entry name" value="ABC_TRANSPORTER_1"/>
    <property type="match status" value="1"/>
</dbReference>
<evidence type="ECO:0000256" key="8">
    <source>
        <dbReference type="ARBA" id="ARBA00023136"/>
    </source>
</evidence>
<evidence type="ECO:0000256" key="1">
    <source>
        <dbReference type="ARBA" id="ARBA00022448"/>
    </source>
</evidence>
<dbReference type="InterPro" id="IPR011868">
    <property type="entry name" value="ModC_ABC_ATP-bd"/>
</dbReference>
<dbReference type="PROSITE" id="PS50893">
    <property type="entry name" value="ABC_TRANSPORTER_2"/>
    <property type="match status" value="1"/>
</dbReference>
<proteinExistence type="predicted"/>
<evidence type="ECO:0000259" key="11">
    <source>
        <dbReference type="PROSITE" id="PS51866"/>
    </source>
</evidence>
<keyword evidence="2" id="KW-1003">Cell membrane</keyword>
<accession>A0ABS8CJS7</accession>
<dbReference type="PANTHER" id="PTHR43514:SF4">
    <property type="entry name" value="ABC TRANSPORTER I FAMILY MEMBER 10"/>
    <property type="match status" value="1"/>
</dbReference>
<evidence type="ECO:0000256" key="9">
    <source>
        <dbReference type="PROSITE-ProRule" id="PRU01213"/>
    </source>
</evidence>
<dbReference type="InterPro" id="IPR003593">
    <property type="entry name" value="AAA+_ATPase"/>
</dbReference>
<keyword evidence="7" id="KW-1278">Translocase</keyword>
<dbReference type="NCBIfam" id="TIGR02142">
    <property type="entry name" value="modC_ABC"/>
    <property type="match status" value="1"/>
</dbReference>
<evidence type="ECO:0000256" key="7">
    <source>
        <dbReference type="ARBA" id="ARBA00022967"/>
    </source>
</evidence>
<evidence type="ECO:0000313" key="13">
    <source>
        <dbReference type="Proteomes" id="UP001198571"/>
    </source>
</evidence>
<keyword evidence="5" id="KW-0547">Nucleotide-binding</keyword>
<dbReference type="SMART" id="SM00382">
    <property type="entry name" value="AAA"/>
    <property type="match status" value="1"/>
</dbReference>
<protein>
    <submittedName>
        <fullName evidence="12">Molybdenum ABC transporter ATP-binding protein</fullName>
    </submittedName>
</protein>
<dbReference type="InterPro" id="IPR050334">
    <property type="entry name" value="Molybdenum_import_ModC"/>
</dbReference>
<dbReference type="InterPro" id="IPR004606">
    <property type="entry name" value="Mop_domain"/>
</dbReference>
<dbReference type="SUPFAM" id="SSF50331">
    <property type="entry name" value="MOP-like"/>
    <property type="match status" value="1"/>
</dbReference>
<keyword evidence="1" id="KW-0813">Transport</keyword>
<organism evidence="12 13">
    <name type="scientific">Pseudogemmobacter faecipullorum</name>
    <dbReference type="NCBI Taxonomy" id="2755041"/>
    <lineage>
        <taxon>Bacteria</taxon>
        <taxon>Pseudomonadati</taxon>
        <taxon>Pseudomonadota</taxon>
        <taxon>Alphaproteobacteria</taxon>
        <taxon>Rhodobacterales</taxon>
        <taxon>Paracoccaceae</taxon>
        <taxon>Pseudogemmobacter</taxon>
    </lineage>
</organism>
<evidence type="ECO:0000256" key="5">
    <source>
        <dbReference type="ARBA" id="ARBA00022741"/>
    </source>
</evidence>
<comment type="caution">
    <text evidence="12">The sequence shown here is derived from an EMBL/GenBank/DDBJ whole genome shotgun (WGS) entry which is preliminary data.</text>
</comment>
<evidence type="ECO:0000256" key="6">
    <source>
        <dbReference type="ARBA" id="ARBA00022840"/>
    </source>
</evidence>
<dbReference type="Pfam" id="PF00005">
    <property type="entry name" value="ABC_tran"/>
    <property type="match status" value="1"/>
</dbReference>
<evidence type="ECO:0000256" key="2">
    <source>
        <dbReference type="ARBA" id="ARBA00022475"/>
    </source>
</evidence>
<dbReference type="Gene3D" id="2.40.50.100">
    <property type="match status" value="1"/>
</dbReference>
<dbReference type="Gene3D" id="3.40.50.300">
    <property type="entry name" value="P-loop containing nucleotide triphosphate hydrolases"/>
    <property type="match status" value="1"/>
</dbReference>
<dbReference type="InterPro" id="IPR027417">
    <property type="entry name" value="P-loop_NTPase"/>
</dbReference>
<keyword evidence="13" id="KW-1185">Reference proteome</keyword>